<dbReference type="AlphaFoldDB" id="A0A017THC5"/>
<reference evidence="2 3" key="1">
    <citation type="submission" date="2013-05" db="EMBL/GenBank/DDBJ databases">
        <title>Genome assembly of Chondromyces apiculatus DSM 436.</title>
        <authorList>
            <person name="Sharma G."/>
            <person name="Khatri I."/>
            <person name="Kaur C."/>
            <person name="Mayilraj S."/>
            <person name="Subramanian S."/>
        </authorList>
    </citation>
    <scope>NUCLEOTIDE SEQUENCE [LARGE SCALE GENOMIC DNA]</scope>
    <source>
        <strain evidence="2 3">DSM 436</strain>
    </source>
</reference>
<organism evidence="2 3">
    <name type="scientific">Chondromyces apiculatus DSM 436</name>
    <dbReference type="NCBI Taxonomy" id="1192034"/>
    <lineage>
        <taxon>Bacteria</taxon>
        <taxon>Pseudomonadati</taxon>
        <taxon>Myxococcota</taxon>
        <taxon>Polyangia</taxon>
        <taxon>Polyangiales</taxon>
        <taxon>Polyangiaceae</taxon>
        <taxon>Chondromyces</taxon>
    </lineage>
</organism>
<evidence type="ECO:0000313" key="2">
    <source>
        <dbReference type="EMBL" id="EYF08001.1"/>
    </source>
</evidence>
<sequence length="46" mass="4611">MAATKRNPPYRPAGGVIHLPPALSPGGRGDGRHVSRSPGGGSRHAG</sequence>
<name>A0A017THC5_9BACT</name>
<feature type="region of interest" description="Disordered" evidence="1">
    <location>
        <begin position="1"/>
        <end position="46"/>
    </location>
</feature>
<dbReference type="Proteomes" id="UP000019678">
    <property type="component" value="Unassembled WGS sequence"/>
</dbReference>
<evidence type="ECO:0000256" key="1">
    <source>
        <dbReference type="SAM" id="MobiDB-lite"/>
    </source>
</evidence>
<comment type="caution">
    <text evidence="2">The sequence shown here is derived from an EMBL/GenBank/DDBJ whole genome shotgun (WGS) entry which is preliminary data.</text>
</comment>
<accession>A0A017THC5</accession>
<proteinExistence type="predicted"/>
<protein>
    <submittedName>
        <fullName evidence="2">Uncharacterized protein</fullName>
    </submittedName>
</protein>
<gene>
    <name evidence="2" type="ORF">CAP_7023</name>
</gene>
<keyword evidence="3" id="KW-1185">Reference proteome</keyword>
<dbReference type="EMBL" id="ASRX01000006">
    <property type="protein sequence ID" value="EYF08001.1"/>
    <property type="molecule type" value="Genomic_DNA"/>
</dbReference>
<evidence type="ECO:0000313" key="3">
    <source>
        <dbReference type="Proteomes" id="UP000019678"/>
    </source>
</evidence>